<comment type="subcellular location">
    <subcellularLocation>
        <location evidence="1">Membrane</location>
        <topology evidence="1">Multi-pass membrane protein</topology>
    </subcellularLocation>
</comment>
<dbReference type="Pfam" id="PF01545">
    <property type="entry name" value="Cation_efflux"/>
    <property type="match status" value="1"/>
</dbReference>
<protein>
    <submittedName>
        <fullName evidence="10">Cation diffusion facilitator family transporter</fullName>
    </submittedName>
</protein>
<dbReference type="AlphaFoldDB" id="H8KQZ8"/>
<dbReference type="GO" id="GO:0015093">
    <property type="term" value="F:ferrous iron transmembrane transporter activity"/>
    <property type="evidence" value="ECO:0007669"/>
    <property type="project" value="TreeGrafter"/>
</dbReference>
<feature type="domain" description="Cation efflux protein cytoplasmic" evidence="9">
    <location>
        <begin position="207"/>
        <end position="270"/>
    </location>
</feature>
<dbReference type="GO" id="GO:0015086">
    <property type="term" value="F:cadmium ion transmembrane transporter activity"/>
    <property type="evidence" value="ECO:0007669"/>
    <property type="project" value="TreeGrafter"/>
</dbReference>
<dbReference type="SUPFAM" id="SSF160240">
    <property type="entry name" value="Cation efflux protein cytoplasmic domain-like"/>
    <property type="match status" value="1"/>
</dbReference>
<evidence type="ECO:0000256" key="1">
    <source>
        <dbReference type="ARBA" id="ARBA00004141"/>
    </source>
</evidence>
<dbReference type="Proteomes" id="UP000007590">
    <property type="component" value="Chromosome"/>
</dbReference>
<comment type="similarity">
    <text evidence="2">Belongs to the cation diffusion facilitator (CDF) transporter (TC 2.A.4) family.</text>
</comment>
<keyword evidence="4 7" id="KW-0812">Transmembrane</keyword>
<dbReference type="InterPro" id="IPR050291">
    <property type="entry name" value="CDF_Transporter"/>
</dbReference>
<dbReference type="InterPro" id="IPR002524">
    <property type="entry name" value="Cation_efflux"/>
</dbReference>
<dbReference type="STRING" id="929556.Solca_2090"/>
<dbReference type="Pfam" id="PF16916">
    <property type="entry name" value="ZT_dimer"/>
    <property type="match status" value="1"/>
</dbReference>
<dbReference type="InterPro" id="IPR058533">
    <property type="entry name" value="Cation_efflux_TM"/>
</dbReference>
<dbReference type="GO" id="GO:0005886">
    <property type="term" value="C:plasma membrane"/>
    <property type="evidence" value="ECO:0007669"/>
    <property type="project" value="TreeGrafter"/>
</dbReference>
<evidence type="ECO:0000259" key="8">
    <source>
        <dbReference type="Pfam" id="PF01545"/>
    </source>
</evidence>
<dbReference type="PANTHER" id="PTHR43840">
    <property type="entry name" value="MITOCHONDRIAL METAL TRANSPORTER 1-RELATED"/>
    <property type="match status" value="1"/>
</dbReference>
<evidence type="ECO:0000256" key="3">
    <source>
        <dbReference type="ARBA" id="ARBA00022448"/>
    </source>
</evidence>
<evidence type="ECO:0000256" key="5">
    <source>
        <dbReference type="ARBA" id="ARBA00022989"/>
    </source>
</evidence>
<dbReference type="HOGENOM" id="CLU_013430_3_0_10"/>
<dbReference type="PANTHER" id="PTHR43840:SF15">
    <property type="entry name" value="MITOCHONDRIAL METAL TRANSPORTER 1-RELATED"/>
    <property type="match status" value="1"/>
</dbReference>
<dbReference type="NCBIfam" id="TIGR01297">
    <property type="entry name" value="CDF"/>
    <property type="match status" value="1"/>
</dbReference>
<keyword evidence="5 7" id="KW-1133">Transmembrane helix</keyword>
<feature type="transmembrane region" description="Helical" evidence="7">
    <location>
        <begin position="144"/>
        <end position="173"/>
    </location>
</feature>
<proteinExistence type="inferred from homology"/>
<dbReference type="InterPro" id="IPR036837">
    <property type="entry name" value="Cation_efflux_CTD_sf"/>
</dbReference>
<dbReference type="Gene3D" id="1.20.1510.10">
    <property type="entry name" value="Cation efflux protein transmembrane domain"/>
    <property type="match status" value="1"/>
</dbReference>
<sequence length="310" mass="34634">MVLMVTKFLAYFLTGSTVILTDAAESIVNIVGSGFAFYSIYLSSKPRDKNHPYGHGKVEFFAAGVEGVLIFVAGILICVKACFAIVAPQPIKELGLGSILIASTGLVNYILGYILIKNGKKINSLTLEADGKHLQTDAFSSLGVIIGIALIYFTNVLIIDGVLSLMIGGYIIFNGYKLVRKFVAGLMDEADFDLLEKVVAQLNVNRRKEWIDIHNLRVQQYGADIHVDCHVTLPWYFDLQRVHEEVSCIDKMVAKDSEGTVEFFIHADPCLPQCCHYCKVENCPVRTEEYRKEIEWTVDILMENQKHFAV</sequence>
<organism evidence="10 11">
    <name type="scientific">Solitalea canadensis (strain ATCC 29591 / DSM 3403 / JCM 21819 / LMG 8368 / NBRC 15130 / NCIMB 12057 / USAM 9D)</name>
    <name type="common">Flexibacter canadensis</name>
    <dbReference type="NCBI Taxonomy" id="929556"/>
    <lineage>
        <taxon>Bacteria</taxon>
        <taxon>Pseudomonadati</taxon>
        <taxon>Bacteroidota</taxon>
        <taxon>Sphingobacteriia</taxon>
        <taxon>Sphingobacteriales</taxon>
        <taxon>Sphingobacteriaceae</taxon>
        <taxon>Solitalea</taxon>
    </lineage>
</organism>
<dbReference type="EMBL" id="CP003349">
    <property type="protein sequence ID" value="AFD07144.1"/>
    <property type="molecule type" value="Genomic_DNA"/>
</dbReference>
<name>H8KQZ8_SOLCM</name>
<dbReference type="InterPro" id="IPR027470">
    <property type="entry name" value="Cation_efflux_CTD"/>
</dbReference>
<accession>H8KQZ8</accession>
<feature type="transmembrane region" description="Helical" evidence="7">
    <location>
        <begin position="60"/>
        <end position="87"/>
    </location>
</feature>
<evidence type="ECO:0000259" key="9">
    <source>
        <dbReference type="Pfam" id="PF16916"/>
    </source>
</evidence>
<evidence type="ECO:0000256" key="6">
    <source>
        <dbReference type="ARBA" id="ARBA00023136"/>
    </source>
</evidence>
<dbReference type="GO" id="GO:0015341">
    <property type="term" value="F:zinc efflux antiporter activity"/>
    <property type="evidence" value="ECO:0007669"/>
    <property type="project" value="TreeGrafter"/>
</dbReference>
<gene>
    <name evidence="10" type="ordered locus">Solca_2090</name>
</gene>
<evidence type="ECO:0000313" key="10">
    <source>
        <dbReference type="EMBL" id="AFD07144.1"/>
    </source>
</evidence>
<evidence type="ECO:0000256" key="4">
    <source>
        <dbReference type="ARBA" id="ARBA00022692"/>
    </source>
</evidence>
<evidence type="ECO:0000256" key="2">
    <source>
        <dbReference type="ARBA" id="ARBA00008114"/>
    </source>
</evidence>
<dbReference type="InterPro" id="IPR027469">
    <property type="entry name" value="Cation_efflux_TMD_sf"/>
</dbReference>
<feature type="domain" description="Cation efflux protein transmembrane" evidence="8">
    <location>
        <begin position="2"/>
        <end position="187"/>
    </location>
</feature>
<dbReference type="eggNOG" id="COG0053">
    <property type="taxonomic scope" value="Bacteria"/>
</dbReference>
<dbReference type="KEGG" id="scn:Solca_2090"/>
<reference evidence="10" key="1">
    <citation type="submission" date="2012-02" db="EMBL/GenBank/DDBJ databases">
        <title>The complete genome of Solitalea canadensis DSM 3403.</title>
        <authorList>
            <consortium name="US DOE Joint Genome Institute (JGI-PGF)"/>
            <person name="Lucas S."/>
            <person name="Copeland A."/>
            <person name="Lapidus A."/>
            <person name="Glavina del Rio T."/>
            <person name="Dalin E."/>
            <person name="Tice H."/>
            <person name="Bruce D."/>
            <person name="Goodwin L."/>
            <person name="Pitluck S."/>
            <person name="Peters L."/>
            <person name="Ovchinnikova G."/>
            <person name="Lu M."/>
            <person name="Kyrpides N."/>
            <person name="Mavromatis K."/>
            <person name="Ivanova N."/>
            <person name="Brettin T."/>
            <person name="Detter J.C."/>
            <person name="Han C."/>
            <person name="Larimer F."/>
            <person name="Land M."/>
            <person name="Hauser L."/>
            <person name="Markowitz V."/>
            <person name="Cheng J.-F."/>
            <person name="Hugenholtz P."/>
            <person name="Woyke T."/>
            <person name="Wu D."/>
            <person name="Spring S."/>
            <person name="Schroeder M."/>
            <person name="Kopitz M."/>
            <person name="Brambilla E."/>
            <person name="Klenk H.-P."/>
            <person name="Eisen J.A."/>
        </authorList>
    </citation>
    <scope>NUCLEOTIDE SEQUENCE</scope>
    <source>
        <strain evidence="10">DSM 3403</strain>
    </source>
</reference>
<keyword evidence="11" id="KW-1185">Reference proteome</keyword>
<feature type="transmembrane region" description="Helical" evidence="7">
    <location>
        <begin position="94"/>
        <end position="116"/>
    </location>
</feature>
<dbReference type="SUPFAM" id="SSF161111">
    <property type="entry name" value="Cation efflux protein transmembrane domain-like"/>
    <property type="match status" value="1"/>
</dbReference>
<evidence type="ECO:0000313" key="11">
    <source>
        <dbReference type="Proteomes" id="UP000007590"/>
    </source>
</evidence>
<evidence type="ECO:0000256" key="7">
    <source>
        <dbReference type="SAM" id="Phobius"/>
    </source>
</evidence>
<keyword evidence="6 7" id="KW-0472">Membrane</keyword>
<dbReference type="Gene3D" id="3.30.70.1350">
    <property type="entry name" value="Cation efflux protein, cytoplasmic domain"/>
    <property type="match status" value="1"/>
</dbReference>
<keyword evidence="3" id="KW-0813">Transport</keyword>
<dbReference type="GO" id="GO:0006882">
    <property type="term" value="P:intracellular zinc ion homeostasis"/>
    <property type="evidence" value="ECO:0007669"/>
    <property type="project" value="TreeGrafter"/>
</dbReference>